<accession>A0A7G2J057</accession>
<reference evidence="2 3" key="1">
    <citation type="submission" date="2013-10" db="EMBL/GenBank/DDBJ databases">
        <title>Antibiotic resistance diversity of beta-lactamase producers in the General Hospital Vienna.</title>
        <authorList>
            <person name="Barisic I."/>
            <person name="Mitteregger D."/>
            <person name="Hirschl A.M."/>
            <person name="Noehammer C."/>
            <person name="Wiesinger-Mayr H."/>
        </authorList>
    </citation>
    <scope>NUCLEOTIDE SEQUENCE [LARGE SCALE GENOMIC DNA]</scope>
    <source>
        <strain evidence="2 3">ISC11</strain>
    </source>
</reference>
<keyword evidence="1" id="KW-0472">Membrane</keyword>
<dbReference type="PANTHER" id="PTHR30503:SF3">
    <property type="entry name" value="INNER MEMBRANE PROTEIN YEDI"/>
    <property type="match status" value="1"/>
</dbReference>
<evidence type="ECO:0000256" key="1">
    <source>
        <dbReference type="SAM" id="Phobius"/>
    </source>
</evidence>
<dbReference type="GO" id="GO:0005886">
    <property type="term" value="C:plasma membrane"/>
    <property type="evidence" value="ECO:0007669"/>
    <property type="project" value="TreeGrafter"/>
</dbReference>
<feature type="transmembrane region" description="Helical" evidence="1">
    <location>
        <begin position="12"/>
        <end position="32"/>
    </location>
</feature>
<dbReference type="PANTHER" id="PTHR30503">
    <property type="entry name" value="INNER MEMBRANE PROTEIN YEDI"/>
    <property type="match status" value="1"/>
</dbReference>
<organism evidence="2 3">
    <name type="scientific">Citrobacter freundii</name>
    <dbReference type="NCBI Taxonomy" id="546"/>
    <lineage>
        <taxon>Bacteria</taxon>
        <taxon>Pseudomonadati</taxon>
        <taxon>Pseudomonadota</taxon>
        <taxon>Gammaproteobacteria</taxon>
        <taxon>Enterobacterales</taxon>
        <taxon>Enterobacteriaceae</taxon>
        <taxon>Citrobacter</taxon>
        <taxon>Citrobacter freundii complex</taxon>
    </lineage>
</organism>
<keyword evidence="1" id="KW-0812">Transmembrane</keyword>
<dbReference type="AlphaFoldDB" id="A0A7G2J057"/>
<evidence type="ECO:0000313" key="2">
    <source>
        <dbReference type="EMBL" id="CDL41749.1"/>
    </source>
</evidence>
<dbReference type="EMBL" id="CBWP010000088">
    <property type="protein sequence ID" value="CDL41749.1"/>
    <property type="molecule type" value="Genomic_DNA"/>
</dbReference>
<evidence type="ECO:0000313" key="3">
    <source>
        <dbReference type="Proteomes" id="UP000019194"/>
    </source>
</evidence>
<comment type="caution">
    <text evidence="2">The sequence shown here is derived from an EMBL/GenBank/DDBJ whole genome shotgun (WGS) entry which is preliminary data.</text>
</comment>
<sequence>MLVVAPWLMKTLSVVGTLAMFLVGGGIVVHGISPLHHAIEHFAQQQSTLISLMLPTLLNLVLGFIIGGIVVLLVKAVARLRGVSH</sequence>
<dbReference type="Pfam" id="PF05661">
    <property type="entry name" value="DUF808"/>
    <property type="match status" value="1"/>
</dbReference>
<feature type="transmembrane region" description="Helical" evidence="1">
    <location>
        <begin position="52"/>
        <end position="74"/>
    </location>
</feature>
<keyword evidence="1" id="KW-1133">Transmembrane helix</keyword>
<dbReference type="InterPro" id="IPR008526">
    <property type="entry name" value="YedI"/>
</dbReference>
<protein>
    <submittedName>
        <fullName evidence="2">Inner membrane protein</fullName>
    </submittedName>
</protein>
<proteinExistence type="predicted"/>
<dbReference type="Proteomes" id="UP000019194">
    <property type="component" value="Unassembled WGS sequence"/>
</dbReference>
<name>A0A7G2J057_CITFR</name>